<feature type="region of interest" description="Disordered" evidence="5">
    <location>
        <begin position="678"/>
        <end position="721"/>
    </location>
</feature>
<feature type="binding site" evidence="4">
    <location>
        <position position="608"/>
    </location>
    <ligand>
        <name>ATP</name>
        <dbReference type="ChEBI" id="CHEBI:30616"/>
    </ligand>
</feature>
<dbReference type="InterPro" id="IPR008271">
    <property type="entry name" value="Ser/Thr_kinase_AS"/>
</dbReference>
<evidence type="ECO:0000256" key="3">
    <source>
        <dbReference type="ARBA" id="ARBA00022840"/>
    </source>
</evidence>
<feature type="region of interest" description="Disordered" evidence="5">
    <location>
        <begin position="1"/>
        <end position="129"/>
    </location>
</feature>
<sequence>MSQESRSSRSPSATPINRTVALPDSSEGSSPRVSSPLNGGTTPKKTTVALPSPEESVSPVGVGKRVHSSSDSLDGPLRPLSMTLTSAQGDSSSISLPELYNDKLSSTFRERSRSPTGRDSKDQAAGLPAEAASSKLSSSWWGEAPHVARPWQDGPKRKKTVPPDQALALEETRKRVAQAIASALGTAADIAHEALFVGVEFFDMAPIPGLSLAARTLLNIWDAAQNVDMNRLGCLRLTERCADILISVREEVHEAGDAVGAELAAPLAKLEEAYTHVYRFMVKQTNRPWLKRYLKRDEILKDIAFCDSMLRDALGLFGISIQIRILRQVQETEKRRERETSSVLNAILAGRLPPPTPDLKMVVGSEMDVASSGYSSETVTQFATTTSALGLIDNGTTTPTQHQMPSSEILPTLANIHTIQNSLDAARDLGDLRQLMRAALQTSSDAEMLEVLQIGRQEMPDAIKTLQRALERLAERETDGFEAIPAKGIVLGKIVTRVAESPDDTRKRSETIISIESTSSSGTSGSLGSSTETRKRDTLDWEFIETGIDALRRMSRGVETSVPSWTITKYEVDRDEKIGIGFFSDVYKGTWRGRTVAIKVLAETTPRKLFVREIGIWKALRHPNVLPLYGASSATGDPPWFFVSPYLKNGTLAEHLRRVELEERPPGLGIGSGASHVAASMTPRSQGGRATTLPSPWIGLQSPSSSSKSLTPPGLTKRPLPVDNNEVQREWDLFRLMHEIAKGMEYLHGEGVLHGDLKASNVLVDNRYRCVISDFGQSEMKSEAFRISGTPPPHGTLRWQSPEFMAGRSQLTPEVDVWAFSISCVEILTMGRMPWPFMDDNAVRHFVLKENTRPPIPKFSRFNTPGLQDILRACWQAKPEQRPTFTKIARDLKLLRKGFGHDAVESPRLPSMDDIPEHTTSPSPDMRPIDLPSFLQGAMPPADILVGSLDSNGTYHTAREGSQTPEQAHPYQESTVVTAGMKMPEPVIFTPGPSSRSSSILVPSIHSEDHIDVIDMGYESPPPLDERAADMKNEMRYRLLLTHEFHPSLTLPLWDPSPIEIGAVGYLCKPKGNFVTLFNAYDPRKSYHPGIQLLPSIHGYGDVKDDVQRLPKKTVTQKALDMIIGSLAFRNSSASIARRQPFPLTAGHKAAYLYTEVTEYRYMVSLDAPKKWFQSNVDAIMSIYGYSHHIHKEDLFLVIGTLRTPNYAILVSHRHPNGHARFNVYANPQIGQPWGTFTTDTEVSQGPSYEEPSEIPLTASKVSMHGESWDAVLLARLRFKPDILEPTSK</sequence>
<evidence type="ECO:0000259" key="6">
    <source>
        <dbReference type="PROSITE" id="PS50011"/>
    </source>
</evidence>
<evidence type="ECO:0000256" key="5">
    <source>
        <dbReference type="SAM" id="MobiDB-lite"/>
    </source>
</evidence>
<feature type="compositionally biased region" description="Low complexity" evidence="5">
    <location>
        <begin position="1"/>
        <end position="12"/>
    </location>
</feature>
<feature type="compositionally biased region" description="Low complexity" evidence="5">
    <location>
        <begin position="511"/>
        <end position="531"/>
    </location>
</feature>
<dbReference type="InterPro" id="IPR051681">
    <property type="entry name" value="Ser/Thr_Kinases-Pseudokinases"/>
</dbReference>
<gene>
    <name evidence="7" type="ORF">GALMADRAFT_245050</name>
</gene>
<dbReference type="GO" id="GO:0005524">
    <property type="term" value="F:ATP binding"/>
    <property type="evidence" value="ECO:0007669"/>
    <property type="project" value="UniProtKB-UniRule"/>
</dbReference>
<feature type="non-terminal residue" evidence="7">
    <location>
        <position position="1"/>
    </location>
</feature>
<feature type="region of interest" description="Disordered" evidence="5">
    <location>
        <begin position="500"/>
        <end position="533"/>
    </location>
</feature>
<reference evidence="8" key="1">
    <citation type="journal article" date="2014" name="Proc. Natl. Acad. Sci. U.S.A.">
        <title>Extensive sampling of basidiomycete genomes demonstrates inadequacy of the white-rot/brown-rot paradigm for wood decay fungi.</title>
        <authorList>
            <person name="Riley R."/>
            <person name="Salamov A.A."/>
            <person name="Brown D.W."/>
            <person name="Nagy L.G."/>
            <person name="Floudas D."/>
            <person name="Held B.W."/>
            <person name="Levasseur A."/>
            <person name="Lombard V."/>
            <person name="Morin E."/>
            <person name="Otillar R."/>
            <person name="Lindquist E.A."/>
            <person name="Sun H."/>
            <person name="LaButti K.M."/>
            <person name="Schmutz J."/>
            <person name="Jabbour D."/>
            <person name="Luo H."/>
            <person name="Baker S.E."/>
            <person name="Pisabarro A.G."/>
            <person name="Walton J.D."/>
            <person name="Blanchette R.A."/>
            <person name="Henrissat B."/>
            <person name="Martin F."/>
            <person name="Cullen D."/>
            <person name="Hibbett D.S."/>
            <person name="Grigoriev I.V."/>
        </authorList>
    </citation>
    <scope>NUCLEOTIDE SEQUENCE [LARGE SCALE GENOMIC DNA]</scope>
    <source>
        <strain evidence="8">CBS 339.88</strain>
    </source>
</reference>
<dbReference type="GO" id="GO:0007166">
    <property type="term" value="P:cell surface receptor signaling pathway"/>
    <property type="evidence" value="ECO:0007669"/>
    <property type="project" value="InterPro"/>
</dbReference>
<keyword evidence="1" id="KW-0723">Serine/threonine-protein kinase</keyword>
<feature type="region of interest" description="Disordered" evidence="5">
    <location>
        <begin position="952"/>
        <end position="971"/>
    </location>
</feature>
<dbReference type="PROSITE" id="PS50011">
    <property type="entry name" value="PROTEIN_KINASE_DOM"/>
    <property type="match status" value="1"/>
</dbReference>
<proteinExistence type="predicted"/>
<dbReference type="SMART" id="SM00220">
    <property type="entry name" value="S_TKc"/>
    <property type="match status" value="1"/>
</dbReference>
<dbReference type="InterPro" id="IPR036537">
    <property type="entry name" value="Adaptor_Cbl_N_dom_sf"/>
</dbReference>
<accession>A0A067TDV2</accession>
<keyword evidence="1" id="KW-0808">Transferase</keyword>
<dbReference type="Pfam" id="PF07714">
    <property type="entry name" value="PK_Tyr_Ser-Thr"/>
    <property type="match status" value="1"/>
</dbReference>
<dbReference type="InterPro" id="IPR017441">
    <property type="entry name" value="Protein_kinase_ATP_BS"/>
</dbReference>
<keyword evidence="8" id="KW-1185">Reference proteome</keyword>
<evidence type="ECO:0000313" key="7">
    <source>
        <dbReference type="EMBL" id="KDR78069.1"/>
    </source>
</evidence>
<dbReference type="Gene3D" id="3.30.200.20">
    <property type="entry name" value="Phosphorylase Kinase, domain 1"/>
    <property type="match status" value="1"/>
</dbReference>
<dbReference type="OrthoDB" id="1668230at2759"/>
<evidence type="ECO:0000256" key="4">
    <source>
        <dbReference type="PROSITE-ProRule" id="PRU10141"/>
    </source>
</evidence>
<dbReference type="PROSITE" id="PS00108">
    <property type="entry name" value="PROTEIN_KINASE_ST"/>
    <property type="match status" value="1"/>
</dbReference>
<keyword evidence="1" id="KW-0418">Kinase</keyword>
<dbReference type="Proteomes" id="UP000027222">
    <property type="component" value="Unassembled WGS sequence"/>
</dbReference>
<dbReference type="CDD" id="cd21037">
    <property type="entry name" value="MLKL_NTD"/>
    <property type="match status" value="1"/>
</dbReference>
<dbReference type="InterPro" id="IPR059179">
    <property type="entry name" value="MLKL-like_MCAfunc"/>
</dbReference>
<evidence type="ECO:0000256" key="1">
    <source>
        <dbReference type="ARBA" id="ARBA00022527"/>
    </source>
</evidence>
<evidence type="ECO:0000256" key="2">
    <source>
        <dbReference type="ARBA" id="ARBA00022741"/>
    </source>
</evidence>
<dbReference type="STRING" id="685588.A0A067TDV2"/>
<organism evidence="7 8">
    <name type="scientific">Galerina marginata (strain CBS 339.88)</name>
    <dbReference type="NCBI Taxonomy" id="685588"/>
    <lineage>
        <taxon>Eukaryota</taxon>
        <taxon>Fungi</taxon>
        <taxon>Dikarya</taxon>
        <taxon>Basidiomycota</taxon>
        <taxon>Agaricomycotina</taxon>
        <taxon>Agaricomycetes</taxon>
        <taxon>Agaricomycetidae</taxon>
        <taxon>Agaricales</taxon>
        <taxon>Agaricineae</taxon>
        <taxon>Strophariaceae</taxon>
        <taxon>Galerina</taxon>
    </lineage>
</organism>
<dbReference type="PROSITE" id="PS00107">
    <property type="entry name" value="PROTEIN_KINASE_ATP"/>
    <property type="match status" value="1"/>
</dbReference>
<keyword evidence="2 4" id="KW-0547">Nucleotide-binding</keyword>
<feature type="compositionally biased region" description="Low complexity" evidence="5">
    <location>
        <begin position="23"/>
        <end position="36"/>
    </location>
</feature>
<dbReference type="HOGENOM" id="CLU_001450_0_0_1"/>
<dbReference type="SUPFAM" id="SSF56112">
    <property type="entry name" value="Protein kinase-like (PK-like)"/>
    <property type="match status" value="1"/>
</dbReference>
<protein>
    <recommendedName>
        <fullName evidence="6">Protein kinase domain-containing protein</fullName>
    </recommendedName>
</protein>
<dbReference type="GO" id="GO:0004674">
    <property type="term" value="F:protein serine/threonine kinase activity"/>
    <property type="evidence" value="ECO:0007669"/>
    <property type="project" value="UniProtKB-KW"/>
</dbReference>
<dbReference type="EMBL" id="KL142375">
    <property type="protein sequence ID" value="KDR78069.1"/>
    <property type="molecule type" value="Genomic_DNA"/>
</dbReference>
<dbReference type="PANTHER" id="PTHR44329">
    <property type="entry name" value="SERINE/THREONINE-PROTEIN KINASE TNNI3K-RELATED"/>
    <property type="match status" value="1"/>
</dbReference>
<dbReference type="InterPro" id="IPR000719">
    <property type="entry name" value="Prot_kinase_dom"/>
</dbReference>
<dbReference type="InterPro" id="IPR011009">
    <property type="entry name" value="Kinase-like_dom_sf"/>
</dbReference>
<evidence type="ECO:0000313" key="8">
    <source>
        <dbReference type="Proteomes" id="UP000027222"/>
    </source>
</evidence>
<feature type="compositionally biased region" description="Polar residues" evidence="5">
    <location>
        <begin position="82"/>
        <end position="95"/>
    </location>
</feature>
<feature type="compositionally biased region" description="Polar residues" evidence="5">
    <location>
        <begin position="682"/>
        <end position="694"/>
    </location>
</feature>
<feature type="region of interest" description="Disordered" evidence="5">
    <location>
        <begin position="904"/>
        <end position="926"/>
    </location>
</feature>
<dbReference type="InterPro" id="IPR001245">
    <property type="entry name" value="Ser-Thr/Tyr_kinase_cat_dom"/>
</dbReference>
<dbReference type="Gene3D" id="1.20.930.20">
    <property type="entry name" value="Adaptor protein Cbl, N-terminal domain"/>
    <property type="match status" value="1"/>
</dbReference>
<dbReference type="Gene3D" id="1.10.510.10">
    <property type="entry name" value="Transferase(Phosphotransferase) domain 1"/>
    <property type="match status" value="1"/>
</dbReference>
<feature type="domain" description="Protein kinase" evidence="6">
    <location>
        <begin position="572"/>
        <end position="904"/>
    </location>
</feature>
<keyword evidence="3 4" id="KW-0067">ATP-binding</keyword>
<feature type="compositionally biased region" description="Basic and acidic residues" evidence="5">
    <location>
        <begin position="108"/>
        <end position="122"/>
    </location>
</feature>
<name>A0A067TDV2_GALM3</name>